<evidence type="ECO:0000313" key="2">
    <source>
        <dbReference type="EMBL" id="MBY85287.1"/>
    </source>
</evidence>
<feature type="compositionally biased region" description="Basic and acidic residues" evidence="1">
    <location>
        <begin position="91"/>
        <end position="117"/>
    </location>
</feature>
<dbReference type="AlphaFoldDB" id="A0A2S2R5G6"/>
<feature type="region of interest" description="Disordered" evidence="1">
    <location>
        <begin position="83"/>
        <end position="117"/>
    </location>
</feature>
<accession>A0A2S2R5G6</accession>
<sequence>MTNERYLQLVAPNEQQHVLPPGATPQDHVPRAVQHHLCEHLRAGHQLEQAAGDHAVLVRGHSAVALADRGQRDVGAPLFAVGPGEQQCTRDQPHDLSESGAERGARRGRRLGHDGDDHAHVVHITGRVVPQTDGRVGEHVDEMRLVRAPRALEHGHRDGGGRGGRAVRRFRVPNRVPQPAAAERGDAPRRIGGAEVRVGHGQRGQRHQHGGRHVKVPVPAFGHAQHAGRPRAARDLAVRVQPKHGVRQPGRADRFEQQRHGHERERHAHEHGVHKVHVETTVCTAAVGFGVGVYREHLIDACALVDLLPTPPSNTSRLLEDGARCSVVRLVPTVGHCLRTEYVNVYERCVRVLCTAVFPRRTKASRHPRPARHPAATL</sequence>
<proteinExistence type="predicted"/>
<evidence type="ECO:0000256" key="1">
    <source>
        <dbReference type="SAM" id="MobiDB-lite"/>
    </source>
</evidence>
<reference evidence="2" key="1">
    <citation type="submission" date="2018-04" db="EMBL/GenBank/DDBJ databases">
        <title>Transcriptome assembly of Sipha flava.</title>
        <authorList>
            <person name="Scully E.D."/>
            <person name="Geib S.M."/>
            <person name="Palmer N.A."/>
            <person name="Koch K."/>
            <person name="Bradshaw J."/>
            <person name="Heng-Moss T."/>
            <person name="Sarath G."/>
        </authorList>
    </citation>
    <scope>NUCLEOTIDE SEQUENCE</scope>
</reference>
<gene>
    <name evidence="2" type="ORF">g.1012</name>
</gene>
<name>A0A2S2R5G6_9HEMI</name>
<organism evidence="2">
    <name type="scientific">Sipha flava</name>
    <name type="common">yellow sugarcane aphid</name>
    <dbReference type="NCBI Taxonomy" id="143950"/>
    <lineage>
        <taxon>Eukaryota</taxon>
        <taxon>Metazoa</taxon>
        <taxon>Ecdysozoa</taxon>
        <taxon>Arthropoda</taxon>
        <taxon>Hexapoda</taxon>
        <taxon>Insecta</taxon>
        <taxon>Pterygota</taxon>
        <taxon>Neoptera</taxon>
        <taxon>Paraneoptera</taxon>
        <taxon>Hemiptera</taxon>
        <taxon>Sternorrhyncha</taxon>
        <taxon>Aphidomorpha</taxon>
        <taxon>Aphidoidea</taxon>
        <taxon>Aphididae</taxon>
        <taxon>Sipha</taxon>
    </lineage>
</organism>
<dbReference type="EMBL" id="GGMS01016084">
    <property type="protein sequence ID" value="MBY85287.1"/>
    <property type="molecule type" value="Transcribed_RNA"/>
</dbReference>
<protein>
    <submittedName>
        <fullName evidence="2">Uncharacterized protein</fullName>
    </submittedName>
</protein>